<sequence length="208" mass="23314">MTCAIKTINNVVVLDLECTAWKGSVERNWTGPDEEPEIIQIGAVVITNKNNGWSIGPTFMEYVKPTIQPTLSGYIRTLTGINQHIIDCEGLHFNKALKRFTEFCPTDAVLTANGPDWQLLDRNCAINKIVNPISRVNFRNLRPYISKKLGLLSNDERLNSYQLYKVFDGEPGSAHDALSDALNVARAAIRLHILETIAMEFDIPQSQN</sequence>
<dbReference type="InterPro" id="IPR013520">
    <property type="entry name" value="Ribonucl_H"/>
</dbReference>
<evidence type="ECO:0000313" key="5">
    <source>
        <dbReference type="EMBL" id="SVE14452.1"/>
    </source>
</evidence>
<dbReference type="AlphaFoldDB" id="A0A383B3A2"/>
<keyword evidence="3" id="KW-0269">Exonuclease</keyword>
<dbReference type="PANTHER" id="PTHR23044">
    <property type="entry name" value="3'-5' EXONUCLEASE ERI1-RELATED"/>
    <property type="match status" value="1"/>
</dbReference>
<dbReference type="InterPro" id="IPR051274">
    <property type="entry name" value="3-5_Exoribonuclease"/>
</dbReference>
<dbReference type="Gene3D" id="3.30.420.10">
    <property type="entry name" value="Ribonuclease H-like superfamily/Ribonuclease H"/>
    <property type="match status" value="1"/>
</dbReference>
<protein>
    <recommendedName>
        <fullName evidence="4">Exonuclease domain-containing protein</fullName>
    </recommendedName>
</protein>
<dbReference type="SUPFAM" id="SSF53098">
    <property type="entry name" value="Ribonuclease H-like"/>
    <property type="match status" value="1"/>
</dbReference>
<evidence type="ECO:0000259" key="4">
    <source>
        <dbReference type="SMART" id="SM00479"/>
    </source>
</evidence>
<dbReference type="InterPro" id="IPR012337">
    <property type="entry name" value="RNaseH-like_sf"/>
</dbReference>
<evidence type="ECO:0000256" key="2">
    <source>
        <dbReference type="ARBA" id="ARBA00022801"/>
    </source>
</evidence>
<keyword evidence="2" id="KW-0378">Hydrolase</keyword>
<keyword evidence="1" id="KW-0540">Nuclease</keyword>
<dbReference type="CDD" id="cd06133">
    <property type="entry name" value="ERI-1_3'hExo_like"/>
    <property type="match status" value="1"/>
</dbReference>
<dbReference type="GO" id="GO:0003676">
    <property type="term" value="F:nucleic acid binding"/>
    <property type="evidence" value="ECO:0007669"/>
    <property type="project" value="InterPro"/>
</dbReference>
<dbReference type="GO" id="GO:0000175">
    <property type="term" value="F:3'-5'-RNA exonuclease activity"/>
    <property type="evidence" value="ECO:0007669"/>
    <property type="project" value="InterPro"/>
</dbReference>
<dbReference type="InterPro" id="IPR036397">
    <property type="entry name" value="RNaseH_sf"/>
</dbReference>
<dbReference type="Pfam" id="PF00929">
    <property type="entry name" value="RNase_T"/>
    <property type="match status" value="1"/>
</dbReference>
<proteinExistence type="predicted"/>
<dbReference type="PANTHER" id="PTHR23044:SF61">
    <property type="entry name" value="3'-5' EXORIBONUCLEASE 1-RELATED"/>
    <property type="match status" value="1"/>
</dbReference>
<dbReference type="InterPro" id="IPR047201">
    <property type="entry name" value="ERI-1_3'hExo-like"/>
</dbReference>
<reference evidence="5" key="1">
    <citation type="submission" date="2018-05" db="EMBL/GenBank/DDBJ databases">
        <authorList>
            <person name="Lanie J.A."/>
            <person name="Ng W.-L."/>
            <person name="Kazmierczak K.M."/>
            <person name="Andrzejewski T.M."/>
            <person name="Davidsen T.M."/>
            <person name="Wayne K.J."/>
            <person name="Tettelin H."/>
            <person name="Glass J.I."/>
            <person name="Rusch D."/>
            <person name="Podicherti R."/>
            <person name="Tsui H.-C.T."/>
            <person name="Winkler M.E."/>
        </authorList>
    </citation>
    <scope>NUCLEOTIDE SEQUENCE</scope>
</reference>
<gene>
    <name evidence="5" type="ORF">METZ01_LOCUS467306</name>
</gene>
<name>A0A383B3A2_9ZZZZ</name>
<evidence type="ECO:0000256" key="3">
    <source>
        <dbReference type="ARBA" id="ARBA00022839"/>
    </source>
</evidence>
<dbReference type="SMART" id="SM00479">
    <property type="entry name" value="EXOIII"/>
    <property type="match status" value="1"/>
</dbReference>
<feature type="domain" description="Exonuclease" evidence="4">
    <location>
        <begin position="10"/>
        <end position="197"/>
    </location>
</feature>
<dbReference type="EMBL" id="UINC01197130">
    <property type="protein sequence ID" value="SVE14452.1"/>
    <property type="molecule type" value="Genomic_DNA"/>
</dbReference>
<organism evidence="5">
    <name type="scientific">marine metagenome</name>
    <dbReference type="NCBI Taxonomy" id="408172"/>
    <lineage>
        <taxon>unclassified sequences</taxon>
        <taxon>metagenomes</taxon>
        <taxon>ecological metagenomes</taxon>
    </lineage>
</organism>
<accession>A0A383B3A2</accession>
<evidence type="ECO:0000256" key="1">
    <source>
        <dbReference type="ARBA" id="ARBA00022722"/>
    </source>
</evidence>